<evidence type="ECO:0000256" key="5">
    <source>
        <dbReference type="SAM" id="Phobius"/>
    </source>
</evidence>
<dbReference type="SUPFAM" id="SSF48652">
    <property type="entry name" value="Tetraspanin"/>
    <property type="match status" value="1"/>
</dbReference>
<organism evidence="6 7">
    <name type="scientific">Cherax quadricarinatus</name>
    <name type="common">Australian red claw crayfish</name>
    <dbReference type="NCBI Taxonomy" id="27406"/>
    <lineage>
        <taxon>Eukaryota</taxon>
        <taxon>Metazoa</taxon>
        <taxon>Ecdysozoa</taxon>
        <taxon>Arthropoda</taxon>
        <taxon>Crustacea</taxon>
        <taxon>Multicrustacea</taxon>
        <taxon>Malacostraca</taxon>
        <taxon>Eumalacostraca</taxon>
        <taxon>Eucarida</taxon>
        <taxon>Decapoda</taxon>
        <taxon>Pleocyemata</taxon>
        <taxon>Astacidea</taxon>
        <taxon>Parastacoidea</taxon>
        <taxon>Parastacidae</taxon>
        <taxon>Cherax</taxon>
    </lineage>
</organism>
<evidence type="ECO:0008006" key="8">
    <source>
        <dbReference type="Google" id="ProtNLM"/>
    </source>
</evidence>
<gene>
    <name evidence="6" type="ORF">OTU49_012105</name>
</gene>
<feature type="transmembrane region" description="Helical" evidence="5">
    <location>
        <begin position="90"/>
        <end position="110"/>
    </location>
</feature>
<feature type="transmembrane region" description="Helical" evidence="5">
    <location>
        <begin position="224"/>
        <end position="246"/>
    </location>
</feature>
<dbReference type="AlphaFoldDB" id="A0AAW0Y5K2"/>
<feature type="transmembrane region" description="Helical" evidence="5">
    <location>
        <begin position="53"/>
        <end position="78"/>
    </location>
</feature>
<feature type="transmembrane region" description="Helical" evidence="5">
    <location>
        <begin position="23"/>
        <end position="47"/>
    </location>
</feature>
<dbReference type="EMBL" id="JARKIK010000005">
    <property type="protein sequence ID" value="KAK8752126.1"/>
    <property type="molecule type" value="Genomic_DNA"/>
</dbReference>
<proteinExistence type="predicted"/>
<name>A0AAW0Y5K2_CHEQU</name>
<evidence type="ECO:0000256" key="2">
    <source>
        <dbReference type="ARBA" id="ARBA00022692"/>
    </source>
</evidence>
<comment type="caution">
    <text evidence="6">The sequence shown here is derived from an EMBL/GenBank/DDBJ whole genome shotgun (WGS) entry which is preliminary data.</text>
</comment>
<dbReference type="GO" id="GO:0005886">
    <property type="term" value="C:plasma membrane"/>
    <property type="evidence" value="ECO:0007669"/>
    <property type="project" value="TreeGrafter"/>
</dbReference>
<protein>
    <recommendedName>
        <fullName evidence="8">Tetraspanin</fullName>
    </recommendedName>
</protein>
<evidence type="ECO:0000313" key="7">
    <source>
        <dbReference type="Proteomes" id="UP001445076"/>
    </source>
</evidence>
<keyword evidence="7" id="KW-1185">Reference proteome</keyword>
<dbReference type="InterPro" id="IPR008952">
    <property type="entry name" value="Tetraspanin_EC2_sf"/>
</dbReference>
<dbReference type="PANTHER" id="PTHR19282">
    <property type="entry name" value="TETRASPANIN"/>
    <property type="match status" value="1"/>
</dbReference>
<dbReference type="Gene3D" id="1.10.1450.10">
    <property type="entry name" value="Tetraspanin"/>
    <property type="match status" value="1"/>
</dbReference>
<dbReference type="PANTHER" id="PTHR19282:SF544">
    <property type="entry name" value="TETRASPANIN"/>
    <property type="match status" value="1"/>
</dbReference>
<feature type="non-terminal residue" evidence="6">
    <location>
        <position position="1"/>
    </location>
</feature>
<dbReference type="Pfam" id="PF00335">
    <property type="entry name" value="Tetraspanin"/>
    <property type="match status" value="1"/>
</dbReference>
<keyword evidence="3 5" id="KW-1133">Transmembrane helix</keyword>
<dbReference type="Proteomes" id="UP001445076">
    <property type="component" value="Unassembled WGS sequence"/>
</dbReference>
<keyword evidence="4 5" id="KW-0472">Membrane</keyword>
<evidence type="ECO:0000256" key="1">
    <source>
        <dbReference type="ARBA" id="ARBA00004141"/>
    </source>
</evidence>
<evidence type="ECO:0000256" key="3">
    <source>
        <dbReference type="ARBA" id="ARBA00022989"/>
    </source>
</evidence>
<keyword evidence="2 5" id="KW-0812">Transmembrane</keyword>
<comment type="subcellular location">
    <subcellularLocation>
        <location evidence="1">Membrane</location>
        <topology evidence="1">Multi-pass membrane protein</topology>
    </subcellularLocation>
</comment>
<accession>A0AAW0Y5K2</accession>
<evidence type="ECO:0000256" key="4">
    <source>
        <dbReference type="ARBA" id="ARBA00023136"/>
    </source>
</evidence>
<sequence length="278" mass="30197">GESADHHGCGQIHSFCCLYYPGLLFQGTGIAVGYTGASLLTSYVAYLSPWMPAWLWVAVGMILMLGVGITATSTVGAIATLAPKPRAFKICLSLLLLMVVTEIVATTIVYQKQHALSQALGDFMGESMERTQADYGEKESDTQLWDEIQMEMNCCGTISYKDWFTTTFGNGTDVPDSCCLMVEPGCGKDIANVVDPEDEVITEGCFPTVLHAIGLDYHTLSRGVWLPVCAMHVALMVLLIATSMFLQESYTAGNLRIYSVSAVLPATTHKYQALDNTF</sequence>
<dbReference type="InterPro" id="IPR018499">
    <property type="entry name" value="Tetraspanin/Peripherin"/>
</dbReference>
<evidence type="ECO:0000313" key="6">
    <source>
        <dbReference type="EMBL" id="KAK8752126.1"/>
    </source>
</evidence>
<reference evidence="6 7" key="1">
    <citation type="journal article" date="2024" name="BMC Genomics">
        <title>Genome assembly of redclaw crayfish (Cherax quadricarinatus) provides insights into its immune adaptation and hypoxia tolerance.</title>
        <authorList>
            <person name="Liu Z."/>
            <person name="Zheng J."/>
            <person name="Li H."/>
            <person name="Fang K."/>
            <person name="Wang S."/>
            <person name="He J."/>
            <person name="Zhou D."/>
            <person name="Weng S."/>
            <person name="Chi M."/>
            <person name="Gu Z."/>
            <person name="He J."/>
            <person name="Li F."/>
            <person name="Wang M."/>
        </authorList>
    </citation>
    <scope>NUCLEOTIDE SEQUENCE [LARGE SCALE GENOMIC DNA]</scope>
    <source>
        <strain evidence="6">ZL_2023a</strain>
    </source>
</reference>